<dbReference type="Pfam" id="PF04379">
    <property type="entry name" value="DUF525"/>
    <property type="match status" value="1"/>
</dbReference>
<dbReference type="SUPFAM" id="SSF110069">
    <property type="entry name" value="ApaG-like"/>
    <property type="match status" value="1"/>
</dbReference>
<gene>
    <name evidence="3" type="primary">SKIP16</name>
    <name evidence="3" type="ORF">HK100_011780</name>
</gene>
<evidence type="ECO:0000259" key="2">
    <source>
        <dbReference type="PROSITE" id="PS51087"/>
    </source>
</evidence>
<dbReference type="SUPFAM" id="SSF81383">
    <property type="entry name" value="F-box domain"/>
    <property type="match status" value="1"/>
</dbReference>
<dbReference type="SMART" id="SM00256">
    <property type="entry name" value="FBOX"/>
    <property type="match status" value="1"/>
</dbReference>
<feature type="domain" description="F-box" evidence="1">
    <location>
        <begin position="7"/>
        <end position="53"/>
    </location>
</feature>
<evidence type="ECO:0000259" key="1">
    <source>
        <dbReference type="PROSITE" id="PS50181"/>
    </source>
</evidence>
<dbReference type="AlphaFoldDB" id="A0AAD5T9E7"/>
<comment type="caution">
    <text evidence="3">The sequence shown here is derived from an EMBL/GenBank/DDBJ whole genome shotgun (WGS) entry which is preliminary data.</text>
</comment>
<dbReference type="InterPro" id="IPR007474">
    <property type="entry name" value="ApaG_domain"/>
</dbReference>
<keyword evidence="4" id="KW-1185">Reference proteome</keyword>
<dbReference type="PROSITE" id="PS50181">
    <property type="entry name" value="FBOX"/>
    <property type="match status" value="1"/>
</dbReference>
<organism evidence="3 4">
    <name type="scientific">Physocladia obscura</name>
    <dbReference type="NCBI Taxonomy" id="109957"/>
    <lineage>
        <taxon>Eukaryota</taxon>
        <taxon>Fungi</taxon>
        <taxon>Fungi incertae sedis</taxon>
        <taxon>Chytridiomycota</taxon>
        <taxon>Chytridiomycota incertae sedis</taxon>
        <taxon>Chytridiomycetes</taxon>
        <taxon>Chytridiales</taxon>
        <taxon>Chytriomycetaceae</taxon>
        <taxon>Physocladia</taxon>
    </lineage>
</organism>
<dbReference type="Gene3D" id="1.20.1280.50">
    <property type="match status" value="1"/>
</dbReference>
<dbReference type="Pfam" id="PF12937">
    <property type="entry name" value="F-box-like"/>
    <property type="match status" value="1"/>
</dbReference>
<protein>
    <submittedName>
        <fullName evidence="3">F-box protein skip16</fullName>
    </submittedName>
</protein>
<dbReference type="InterPro" id="IPR036767">
    <property type="entry name" value="ApaG_sf"/>
</dbReference>
<dbReference type="PROSITE" id="PS51087">
    <property type="entry name" value="APAG"/>
    <property type="match status" value="1"/>
</dbReference>
<dbReference type="EMBL" id="JADGJH010000077">
    <property type="protein sequence ID" value="KAJ3139375.1"/>
    <property type="molecule type" value="Genomic_DNA"/>
</dbReference>
<dbReference type="Proteomes" id="UP001211907">
    <property type="component" value="Unassembled WGS sequence"/>
</dbReference>
<dbReference type="PANTHER" id="PTHR47463">
    <property type="entry name" value="F-BOX PROTEIN SKIP16"/>
    <property type="match status" value="1"/>
</dbReference>
<dbReference type="Gene3D" id="2.60.40.1470">
    <property type="entry name" value="ApaG domain"/>
    <property type="match status" value="1"/>
</dbReference>
<evidence type="ECO:0000313" key="3">
    <source>
        <dbReference type="EMBL" id="KAJ3139375.1"/>
    </source>
</evidence>
<dbReference type="PANTHER" id="PTHR47463:SF2">
    <property type="entry name" value="F-BOX PROTEIN SKIP16"/>
    <property type="match status" value="1"/>
</dbReference>
<accession>A0AAD5T9E7</accession>
<evidence type="ECO:0000313" key="4">
    <source>
        <dbReference type="Proteomes" id="UP001211907"/>
    </source>
</evidence>
<reference evidence="3" key="1">
    <citation type="submission" date="2020-05" db="EMBL/GenBank/DDBJ databases">
        <title>Phylogenomic resolution of chytrid fungi.</title>
        <authorList>
            <person name="Stajich J.E."/>
            <person name="Amses K."/>
            <person name="Simmons R."/>
            <person name="Seto K."/>
            <person name="Myers J."/>
            <person name="Bonds A."/>
            <person name="Quandt C.A."/>
            <person name="Barry K."/>
            <person name="Liu P."/>
            <person name="Grigoriev I."/>
            <person name="Longcore J.E."/>
            <person name="James T.Y."/>
        </authorList>
    </citation>
    <scope>NUCLEOTIDE SEQUENCE</scope>
    <source>
        <strain evidence="3">JEL0513</strain>
    </source>
</reference>
<dbReference type="InterPro" id="IPR036047">
    <property type="entry name" value="F-box-like_dom_sf"/>
</dbReference>
<proteinExistence type="predicted"/>
<sequence length="529" mass="58012">MSNESEQTARKALPQELLLLISGWLDYRHVALLGAVSRGWRLAARDDRVWRRLLADYHVPEPRTGETKSDPLAVFRLHAAAVANLVAEFAFVAPRVASLAARLVAFPLPASPNNPPVQPSNNNANNTPIASLITTMPSTSLAVPQSITYSSSDLKLDYDAPYLPAVKSSMLPEERLLIMMLHLLAAASPPSSTSSVFSPYPEHHVGLFGTNRCYDDVYAMHLVPVSDLKVLVVPAPAGGGSGLVKKIVRFGVAQAGEFLALVIEGTQKKTGVRQLNYLYTHYITGTLSGSIIRYARPSHSTARMGPIPKNHLPFFNLGSFTTWLTAFADSLASNRRRVVKVLSRHARERTLPSIFLDDGPGTGVAVTRGIRVHVATFFMLAMARVCYRIIISMDDCSEEQGDNAVVQLKERRWAFRYLNGRVERVQGDGVIGYFPILSAAKQSFTYCSYSDGGRVIDDIAYYDGDSDEDVLNPYADGRGVLENPVVSLEGVFTFVPGTLQEPLGEAFDVEIPFVEFVRPQIMPCGILND</sequence>
<dbReference type="InterPro" id="IPR001810">
    <property type="entry name" value="F-box_dom"/>
</dbReference>
<name>A0AAD5T9E7_9FUNG</name>
<feature type="domain" description="ApaG" evidence="2">
    <location>
        <begin position="364"/>
        <end position="523"/>
    </location>
</feature>